<feature type="region of interest" description="Disordered" evidence="2">
    <location>
        <begin position="585"/>
        <end position="615"/>
    </location>
</feature>
<feature type="compositionally biased region" description="Acidic residues" evidence="2">
    <location>
        <begin position="440"/>
        <end position="452"/>
    </location>
</feature>
<comment type="similarity">
    <text evidence="1">Belongs to the KRI1 family.</text>
</comment>
<proteinExistence type="inferred from homology"/>
<evidence type="ECO:0000313" key="5">
    <source>
        <dbReference type="Proteomes" id="UP000799302"/>
    </source>
</evidence>
<dbReference type="OrthoDB" id="10252032at2759"/>
<evidence type="ECO:0000256" key="2">
    <source>
        <dbReference type="SAM" id="MobiDB-lite"/>
    </source>
</evidence>
<dbReference type="GO" id="GO:0005730">
    <property type="term" value="C:nucleolus"/>
    <property type="evidence" value="ECO:0007669"/>
    <property type="project" value="TreeGrafter"/>
</dbReference>
<feature type="compositionally biased region" description="Basic residues" evidence="2">
    <location>
        <begin position="599"/>
        <end position="615"/>
    </location>
</feature>
<dbReference type="EMBL" id="MU004241">
    <property type="protein sequence ID" value="KAF2665033.1"/>
    <property type="molecule type" value="Genomic_DNA"/>
</dbReference>
<organism evidence="4 5">
    <name type="scientific">Microthyrium microscopicum</name>
    <dbReference type="NCBI Taxonomy" id="703497"/>
    <lineage>
        <taxon>Eukaryota</taxon>
        <taxon>Fungi</taxon>
        <taxon>Dikarya</taxon>
        <taxon>Ascomycota</taxon>
        <taxon>Pezizomycotina</taxon>
        <taxon>Dothideomycetes</taxon>
        <taxon>Dothideomycetes incertae sedis</taxon>
        <taxon>Microthyriales</taxon>
        <taxon>Microthyriaceae</taxon>
        <taxon>Microthyrium</taxon>
    </lineage>
</organism>
<feature type="compositionally biased region" description="Acidic residues" evidence="2">
    <location>
        <begin position="77"/>
        <end position="102"/>
    </location>
</feature>
<feature type="region of interest" description="Disordered" evidence="2">
    <location>
        <begin position="425"/>
        <end position="471"/>
    </location>
</feature>
<evidence type="ECO:0000256" key="1">
    <source>
        <dbReference type="ARBA" id="ARBA00007473"/>
    </source>
</evidence>
<dbReference type="Pfam" id="PF12936">
    <property type="entry name" value="Kri1_C"/>
    <property type="match status" value="1"/>
</dbReference>
<dbReference type="AlphaFoldDB" id="A0A6A6U186"/>
<dbReference type="Pfam" id="PF05178">
    <property type="entry name" value="Kri1"/>
    <property type="match status" value="1"/>
</dbReference>
<dbReference type="PANTHER" id="PTHR14490:SF5">
    <property type="entry name" value="PROTEIN KRI1 HOMOLOG"/>
    <property type="match status" value="1"/>
</dbReference>
<feature type="compositionally biased region" description="Basic residues" evidence="2">
    <location>
        <begin position="545"/>
        <end position="558"/>
    </location>
</feature>
<feature type="compositionally biased region" description="Basic and acidic residues" evidence="2">
    <location>
        <begin position="40"/>
        <end position="70"/>
    </location>
</feature>
<dbReference type="InterPro" id="IPR024626">
    <property type="entry name" value="Kri1-like_C"/>
</dbReference>
<dbReference type="InterPro" id="IPR018034">
    <property type="entry name" value="Kri1"/>
</dbReference>
<dbReference type="Proteomes" id="UP000799302">
    <property type="component" value="Unassembled WGS sequence"/>
</dbReference>
<accession>A0A6A6U186</accession>
<feature type="compositionally biased region" description="Basic and acidic residues" evidence="2">
    <location>
        <begin position="559"/>
        <end position="569"/>
    </location>
</feature>
<feature type="region of interest" description="Disordered" evidence="2">
    <location>
        <begin position="1"/>
        <end position="102"/>
    </location>
</feature>
<feature type="domain" description="Kri1-like C-terminal" evidence="3">
    <location>
        <begin position="477"/>
        <end position="563"/>
    </location>
</feature>
<gene>
    <name evidence="4" type="ORF">BT63DRAFT_428982</name>
</gene>
<evidence type="ECO:0000313" key="4">
    <source>
        <dbReference type="EMBL" id="KAF2665033.1"/>
    </source>
</evidence>
<name>A0A6A6U186_9PEZI</name>
<reference evidence="4" key="1">
    <citation type="journal article" date="2020" name="Stud. Mycol.">
        <title>101 Dothideomycetes genomes: a test case for predicting lifestyles and emergence of pathogens.</title>
        <authorList>
            <person name="Haridas S."/>
            <person name="Albert R."/>
            <person name="Binder M."/>
            <person name="Bloem J."/>
            <person name="Labutti K."/>
            <person name="Salamov A."/>
            <person name="Andreopoulos B."/>
            <person name="Baker S."/>
            <person name="Barry K."/>
            <person name="Bills G."/>
            <person name="Bluhm B."/>
            <person name="Cannon C."/>
            <person name="Castanera R."/>
            <person name="Culley D."/>
            <person name="Daum C."/>
            <person name="Ezra D."/>
            <person name="Gonzalez J."/>
            <person name="Henrissat B."/>
            <person name="Kuo A."/>
            <person name="Liang C."/>
            <person name="Lipzen A."/>
            <person name="Lutzoni F."/>
            <person name="Magnuson J."/>
            <person name="Mondo S."/>
            <person name="Nolan M."/>
            <person name="Ohm R."/>
            <person name="Pangilinan J."/>
            <person name="Park H.-J."/>
            <person name="Ramirez L."/>
            <person name="Alfaro M."/>
            <person name="Sun H."/>
            <person name="Tritt A."/>
            <person name="Yoshinaga Y."/>
            <person name="Zwiers L.-H."/>
            <person name="Turgeon B."/>
            <person name="Goodwin S."/>
            <person name="Spatafora J."/>
            <person name="Crous P."/>
            <person name="Grigoriev I."/>
        </authorList>
    </citation>
    <scope>NUCLEOTIDE SEQUENCE</scope>
    <source>
        <strain evidence="4">CBS 115976</strain>
    </source>
</reference>
<dbReference type="GO" id="GO:0030686">
    <property type="term" value="C:90S preribosome"/>
    <property type="evidence" value="ECO:0007669"/>
    <property type="project" value="TreeGrafter"/>
</dbReference>
<evidence type="ECO:0000259" key="3">
    <source>
        <dbReference type="Pfam" id="PF12936"/>
    </source>
</evidence>
<feature type="region of interest" description="Disordered" evidence="2">
    <location>
        <begin position="210"/>
        <end position="236"/>
    </location>
</feature>
<feature type="region of interest" description="Disordered" evidence="2">
    <location>
        <begin position="304"/>
        <end position="330"/>
    </location>
</feature>
<keyword evidence="5" id="KW-1185">Reference proteome</keyword>
<protein>
    <submittedName>
        <fullName evidence="4">Krr1-domain-containing protein</fullName>
    </submittedName>
</protein>
<dbReference type="GO" id="GO:0000447">
    <property type="term" value="P:endonucleolytic cleavage in ITS1 to separate SSU-rRNA from 5.8S rRNA and LSU-rRNA from tricistronic rRNA transcript (SSU-rRNA, 5.8S rRNA, LSU-rRNA)"/>
    <property type="evidence" value="ECO:0007669"/>
    <property type="project" value="TreeGrafter"/>
</dbReference>
<sequence length="615" mass="70946">MAAEIQYKRKSSDHHDASSSSGPQKRLKLLDDEEDSSSAGEEKFQINQDYARRFEHNKSRAELHRLEKKYGKNGNFNEEEDDEEDSESEDEDEAGELVDEEVDAEISATLAAIRSKDPRIYSTNTQFYTERDDASAPKKEYKDAPMYLRDYHLQNLLGDSAGKTKQDVNPSMPYVQEQEALKRNLIHEINAATDGVEVASDDDGDFMVRKQSQMDRRKTEKQAIPDPATADRNPDTFLSNFFASRAWVPTDKASYAPLDSDDEEEEEKAEKFEHAWNLRFEDPDTANKVLTTHSREVVAKYSVRREDATGRKAAREREKQRKEEEKALRQEERNRLKNLKVRQMEEKLDKIREAAGLRGKDVTVEEWADMLEADWDDDKWNEEMETRFGEHYYEQAEALSDIEADQPSKVQKPKWDDDIDIKDIVSDFEEDDPLEKFELTDEEKDDDAENGESEGMPEVVQPKAKSKASLRRDRRVIEALAEQSTNLDVGGVNSKEAEPFRYRETSPNTFGLTTLDILAAEDSHLNQYAGLKKLAAFRDPERKKTDKKKLSKKARLRSWRKETFGREDGPDPTTIFAATAAEKQLEEEQNNAMQELQQKPKKRKRSRKTKVQSSD</sequence>
<feature type="region of interest" description="Disordered" evidence="2">
    <location>
        <begin position="540"/>
        <end position="573"/>
    </location>
</feature>
<feature type="compositionally biased region" description="Basic and acidic residues" evidence="2">
    <location>
        <begin position="210"/>
        <end position="223"/>
    </location>
</feature>
<dbReference type="PANTHER" id="PTHR14490">
    <property type="entry name" value="ZINC FINGER, ZZ TYPE"/>
    <property type="match status" value="1"/>
</dbReference>